<dbReference type="SUPFAM" id="SSF55486">
    <property type="entry name" value="Metalloproteases ('zincins'), catalytic domain"/>
    <property type="match status" value="1"/>
</dbReference>
<protein>
    <submittedName>
        <fullName evidence="1">Reprolysin-like metallopeptidase</fullName>
    </submittedName>
</protein>
<comment type="caution">
    <text evidence="1">The sequence shown here is derived from an EMBL/GenBank/DDBJ whole genome shotgun (WGS) entry which is preliminary data.</text>
</comment>
<dbReference type="Gene3D" id="3.40.390.10">
    <property type="entry name" value="Collagenase (Catalytic Domain)"/>
    <property type="match status" value="1"/>
</dbReference>
<dbReference type="Pfam" id="PF13583">
    <property type="entry name" value="Reprolysin_4"/>
    <property type="match status" value="1"/>
</dbReference>
<evidence type="ECO:0000313" key="2">
    <source>
        <dbReference type="Proteomes" id="UP001595379"/>
    </source>
</evidence>
<accession>A0ABV6ZVF6</accession>
<dbReference type="InterPro" id="IPR024079">
    <property type="entry name" value="MetalloPept_cat_dom_sf"/>
</dbReference>
<dbReference type="Proteomes" id="UP001595379">
    <property type="component" value="Unassembled WGS sequence"/>
</dbReference>
<dbReference type="EMBL" id="JBHRSV010000002">
    <property type="protein sequence ID" value="MFC2925383.1"/>
    <property type="molecule type" value="Genomic_DNA"/>
</dbReference>
<dbReference type="RefSeq" id="WP_343164992.1">
    <property type="nucleotide sequence ID" value="NZ_JBHRSV010000002.1"/>
</dbReference>
<sequence length="701" mass="72145">MLIFLTALLAASPDTITAPGLPDDSLALRPGAVTEFVSPEGGRWPLTVLRSELQPSGTEVWVARVGEAGAFHRAIVTSGHGAVFGWISTPEGDWQIAPVEAGGTSVAQRAVLADDAPLNDVLRGFPQARRAPSPDRPAEASAVPVGSNGTVDIAVVYTEGMESFYGLGVVTRAQHLINVLDQALIDSDTGLRVRMVHAQPLGVPWIEQTSTLETIDDLVAGASFGHPGTSADVFGTCEATAGLQCNNDGDLSHLYAMRNGKAADIVIMLRRYWRHEQTYCGVAYLPGAGAVGSIDPASDHVLGVAVTGDGPDANGTGASCGDLTFAHEIGHNLGSHHNVENAGGQFGLFTYSYGHRVDCSFRTIMGYHSSRSGVSCPNGGQFETWIAAFSNPDRLICRGEACGIAADRPAMAGADDNTTPADNARSIRTEGWRVREYRDPPAPAVVTAVLPSSRAVGTGVAATAFVTIVNPASTGSTATACGLRVHAGNSGGSFSYQTTDPATNAITGTPDTPVDIPAGASQSYVIAISRTSLTNQAEIRIDAQCANRITQTVIPGLNTLLFTALPSVGPDIISVAATSGSPGRLSISAPGATGAFAVAVTNAGAPGDILFTARAATGAQGVGQIHICRTDPATAQCLTPRLSELPLTLGANETATFSVFVTATGSIANQPAANRILFQAAGASTGRIVGSTSVAVRTEPE</sequence>
<keyword evidence="2" id="KW-1185">Reference proteome</keyword>
<proteinExistence type="predicted"/>
<organism evidence="1 2">
    <name type="scientific">Hyphobacterium vulgare</name>
    <dbReference type="NCBI Taxonomy" id="1736751"/>
    <lineage>
        <taxon>Bacteria</taxon>
        <taxon>Pseudomonadati</taxon>
        <taxon>Pseudomonadota</taxon>
        <taxon>Alphaproteobacteria</taxon>
        <taxon>Maricaulales</taxon>
        <taxon>Maricaulaceae</taxon>
        <taxon>Hyphobacterium</taxon>
    </lineage>
</organism>
<evidence type="ECO:0000313" key="1">
    <source>
        <dbReference type="EMBL" id="MFC2925383.1"/>
    </source>
</evidence>
<name>A0ABV6ZVF6_9PROT</name>
<gene>
    <name evidence="1" type="ORF">ACFOOR_04615</name>
</gene>
<reference evidence="2" key="1">
    <citation type="journal article" date="2019" name="Int. J. Syst. Evol. Microbiol.">
        <title>The Global Catalogue of Microorganisms (GCM) 10K type strain sequencing project: providing services to taxonomists for standard genome sequencing and annotation.</title>
        <authorList>
            <consortium name="The Broad Institute Genomics Platform"/>
            <consortium name="The Broad Institute Genome Sequencing Center for Infectious Disease"/>
            <person name="Wu L."/>
            <person name="Ma J."/>
        </authorList>
    </citation>
    <scope>NUCLEOTIDE SEQUENCE [LARGE SCALE GENOMIC DNA]</scope>
    <source>
        <strain evidence="2">KCTC 52487</strain>
    </source>
</reference>